<dbReference type="EMBL" id="BGPR01063013">
    <property type="protein sequence ID" value="GBO38336.1"/>
    <property type="molecule type" value="Genomic_DNA"/>
</dbReference>
<evidence type="ECO:0000313" key="5">
    <source>
        <dbReference type="Proteomes" id="UP000499080"/>
    </source>
</evidence>
<dbReference type="EMBL" id="BGPR01064230">
    <property type="protein sequence ID" value="GBO39256.1"/>
    <property type="molecule type" value="Genomic_DNA"/>
</dbReference>
<protein>
    <submittedName>
        <fullName evidence="2">Uncharacterized protein</fullName>
    </submittedName>
</protein>
<sequence>MEREQTHIETLLIACHSPMEGGSLEIFSISSQFAVLTLQVRRRFAGNDELNSSMAQRDFRNLMVRNERFASHSHRTKDAVHIYEPTDHDRFANRSVRKCIRSLKREK</sequence>
<evidence type="ECO:0000313" key="2">
    <source>
        <dbReference type="EMBL" id="GBO38336.1"/>
    </source>
</evidence>
<dbReference type="EMBL" id="BGPR01063011">
    <property type="protein sequence ID" value="GBO38335.1"/>
    <property type="molecule type" value="Genomic_DNA"/>
</dbReference>
<gene>
    <name evidence="4" type="ORF">AVEN_204321_1</name>
    <name evidence="1" type="ORF">AVEN_245728_1</name>
    <name evidence="2" type="ORF">AVEN_254761_1</name>
    <name evidence="3" type="ORF">AVEN_94124_1</name>
</gene>
<name>A0A4Y2WNP2_ARAVE</name>
<organism evidence="2 5">
    <name type="scientific">Araneus ventricosus</name>
    <name type="common">Orbweaver spider</name>
    <name type="synonym">Epeira ventricosa</name>
    <dbReference type="NCBI Taxonomy" id="182803"/>
    <lineage>
        <taxon>Eukaryota</taxon>
        <taxon>Metazoa</taxon>
        <taxon>Ecdysozoa</taxon>
        <taxon>Arthropoda</taxon>
        <taxon>Chelicerata</taxon>
        <taxon>Arachnida</taxon>
        <taxon>Araneae</taxon>
        <taxon>Araneomorphae</taxon>
        <taxon>Entelegynae</taxon>
        <taxon>Araneoidea</taxon>
        <taxon>Araneidae</taxon>
        <taxon>Araneus</taxon>
    </lineage>
</organism>
<accession>A0A4Y2WNP2</accession>
<comment type="caution">
    <text evidence="2">The sequence shown here is derived from an EMBL/GenBank/DDBJ whole genome shotgun (WGS) entry which is preliminary data.</text>
</comment>
<evidence type="ECO:0000313" key="1">
    <source>
        <dbReference type="EMBL" id="GBO38335.1"/>
    </source>
</evidence>
<dbReference type="EMBL" id="BGPR01064238">
    <property type="protein sequence ID" value="GBO39263.1"/>
    <property type="molecule type" value="Genomic_DNA"/>
</dbReference>
<evidence type="ECO:0000313" key="3">
    <source>
        <dbReference type="EMBL" id="GBO39256.1"/>
    </source>
</evidence>
<dbReference type="Proteomes" id="UP000499080">
    <property type="component" value="Unassembled WGS sequence"/>
</dbReference>
<reference evidence="2 5" key="1">
    <citation type="journal article" date="2019" name="Sci. Rep.">
        <title>Orb-weaving spider Araneus ventricosus genome elucidates the spidroin gene catalogue.</title>
        <authorList>
            <person name="Kono N."/>
            <person name="Nakamura H."/>
            <person name="Ohtoshi R."/>
            <person name="Moran D.A.P."/>
            <person name="Shinohara A."/>
            <person name="Yoshida Y."/>
            <person name="Fujiwara M."/>
            <person name="Mori M."/>
            <person name="Tomita M."/>
            <person name="Arakawa K."/>
        </authorList>
    </citation>
    <scope>NUCLEOTIDE SEQUENCE [LARGE SCALE GENOMIC DNA]</scope>
</reference>
<proteinExistence type="predicted"/>
<keyword evidence="5" id="KW-1185">Reference proteome</keyword>
<evidence type="ECO:0000313" key="4">
    <source>
        <dbReference type="EMBL" id="GBO39263.1"/>
    </source>
</evidence>
<dbReference type="AlphaFoldDB" id="A0A4Y2WNP2"/>